<proteinExistence type="predicted"/>
<feature type="chain" id="PRO_5036795807" description="Lipoprotein" evidence="1">
    <location>
        <begin position="20"/>
        <end position="138"/>
    </location>
</feature>
<sequence length="138" mass="14469">MMRISAVVRILAVSLLALTAGVAGCGSSKSTAPGLQPQIANLPDDFSYQVTSVSNHTGTWTYAWQNSGIAANVNQSTTVTAGTMHLELLDASGALVYSRSLADNGTFVSSNGTPGQWTLRVVYTRGSGTVNFRAQKKT</sequence>
<evidence type="ECO:0000256" key="1">
    <source>
        <dbReference type="SAM" id="SignalP"/>
    </source>
</evidence>
<protein>
    <recommendedName>
        <fullName evidence="4">Lipoprotein</fullName>
    </recommendedName>
</protein>
<evidence type="ECO:0008006" key="4">
    <source>
        <dbReference type="Google" id="ProtNLM"/>
    </source>
</evidence>
<dbReference type="PROSITE" id="PS51257">
    <property type="entry name" value="PROKAR_LIPOPROTEIN"/>
    <property type="match status" value="1"/>
</dbReference>
<accession>A0A933SA75</accession>
<dbReference type="AlphaFoldDB" id="A0A933SA75"/>
<comment type="caution">
    <text evidence="2">The sequence shown here is derived from an EMBL/GenBank/DDBJ whole genome shotgun (WGS) entry which is preliminary data.</text>
</comment>
<dbReference type="EMBL" id="JACRIW010000004">
    <property type="protein sequence ID" value="MBI5167925.1"/>
    <property type="molecule type" value="Genomic_DNA"/>
</dbReference>
<feature type="signal peptide" evidence="1">
    <location>
        <begin position="1"/>
        <end position="19"/>
    </location>
</feature>
<gene>
    <name evidence="2" type="ORF">HZA61_00410</name>
</gene>
<evidence type="ECO:0000313" key="2">
    <source>
        <dbReference type="EMBL" id="MBI5167925.1"/>
    </source>
</evidence>
<keyword evidence="1" id="KW-0732">Signal</keyword>
<reference evidence="2" key="1">
    <citation type="submission" date="2020-07" db="EMBL/GenBank/DDBJ databases">
        <title>Huge and variable diversity of episymbiotic CPR bacteria and DPANN archaea in groundwater ecosystems.</title>
        <authorList>
            <person name="He C.Y."/>
            <person name="Keren R."/>
            <person name="Whittaker M."/>
            <person name="Farag I.F."/>
            <person name="Doudna J."/>
            <person name="Cate J.H.D."/>
            <person name="Banfield J.F."/>
        </authorList>
    </citation>
    <scope>NUCLEOTIDE SEQUENCE</scope>
    <source>
        <strain evidence="2">NC_groundwater_1813_Pr3_B-0.1um_71_17</strain>
    </source>
</reference>
<dbReference type="Proteomes" id="UP000696931">
    <property type="component" value="Unassembled WGS sequence"/>
</dbReference>
<evidence type="ECO:0000313" key="3">
    <source>
        <dbReference type="Proteomes" id="UP000696931"/>
    </source>
</evidence>
<organism evidence="2 3">
    <name type="scientific">Eiseniibacteriota bacterium</name>
    <dbReference type="NCBI Taxonomy" id="2212470"/>
    <lineage>
        <taxon>Bacteria</taxon>
        <taxon>Candidatus Eiseniibacteriota</taxon>
    </lineage>
</organism>
<name>A0A933SA75_UNCEI</name>